<dbReference type="SUPFAM" id="SSF48008">
    <property type="entry name" value="GntR ligand-binding domain-like"/>
    <property type="match status" value="1"/>
</dbReference>
<sequence>MSITPIGRGSSADAVYSQLLALIQEGEYAVGARIPSELELARLFGVSRPVIREGLGGLRSAGMIESRAGAGTFVTATHPKAPGLVLLDRYETADLHEVRQHLEIPGAGLAALRRTDEHIAALDVLVERSRDERDVVNWIRDDLEFHVTIASATGNALQVQLIRGLRELQFEQSVEMARLAGGLAAPHAEHHAILEAIRAQDRAGAEQAMADHLAAIQQRVSALASHSTSPEQA</sequence>
<dbReference type="InterPro" id="IPR011711">
    <property type="entry name" value="GntR_C"/>
</dbReference>
<name>A0A100WG75_MYCCR</name>
<feature type="domain" description="HTH gntR-type" evidence="4">
    <location>
        <begin position="9"/>
        <end position="77"/>
    </location>
</feature>
<dbReference type="CDD" id="cd07377">
    <property type="entry name" value="WHTH_GntR"/>
    <property type="match status" value="1"/>
</dbReference>
<dbReference type="PANTHER" id="PTHR43537">
    <property type="entry name" value="TRANSCRIPTIONAL REGULATOR, GNTR FAMILY"/>
    <property type="match status" value="1"/>
</dbReference>
<dbReference type="AlphaFoldDB" id="A0A100WG75"/>
<accession>A0A100WG75</accession>
<dbReference type="SMART" id="SM00895">
    <property type="entry name" value="FCD"/>
    <property type="match status" value="1"/>
</dbReference>
<dbReference type="SUPFAM" id="SSF46785">
    <property type="entry name" value="Winged helix' DNA-binding domain"/>
    <property type="match status" value="1"/>
</dbReference>
<keyword evidence="3" id="KW-0804">Transcription</keyword>
<reference evidence="6" key="1">
    <citation type="journal article" date="2016" name="Genome Announc.">
        <title>Draft Genome Sequences of Five Rapidly Growing Mycobacterium Species, M. thermoresistibile, M. fortuitum subsp. acetamidolyticum, M. canariasense, M. brisbanense, and M. novocastrense.</title>
        <authorList>
            <person name="Katahira K."/>
            <person name="Ogura Y."/>
            <person name="Gotoh Y."/>
            <person name="Hayashi T."/>
        </authorList>
    </citation>
    <scope>NUCLEOTIDE SEQUENCE [LARGE SCALE GENOMIC DNA]</scope>
    <source>
        <strain evidence="6">JCM15298</strain>
    </source>
</reference>
<gene>
    <name evidence="5" type="ORF">RMCC_4899</name>
</gene>
<dbReference type="Proteomes" id="UP000069443">
    <property type="component" value="Unassembled WGS sequence"/>
</dbReference>
<dbReference type="Gene3D" id="1.20.120.530">
    <property type="entry name" value="GntR ligand-binding domain-like"/>
    <property type="match status" value="1"/>
</dbReference>
<keyword evidence="6" id="KW-1185">Reference proteome</keyword>
<evidence type="ECO:0000256" key="2">
    <source>
        <dbReference type="ARBA" id="ARBA00023125"/>
    </source>
</evidence>
<dbReference type="GO" id="GO:0003677">
    <property type="term" value="F:DNA binding"/>
    <property type="evidence" value="ECO:0007669"/>
    <property type="project" value="UniProtKB-KW"/>
</dbReference>
<keyword evidence="1" id="KW-0805">Transcription regulation</keyword>
<dbReference type="Pfam" id="PF07729">
    <property type="entry name" value="FCD"/>
    <property type="match status" value="1"/>
</dbReference>
<evidence type="ECO:0000256" key="1">
    <source>
        <dbReference type="ARBA" id="ARBA00023015"/>
    </source>
</evidence>
<evidence type="ECO:0000313" key="5">
    <source>
        <dbReference type="EMBL" id="GAS97934.1"/>
    </source>
</evidence>
<comment type="caution">
    <text evidence="5">The sequence shown here is derived from an EMBL/GenBank/DDBJ whole genome shotgun (WGS) entry which is preliminary data.</text>
</comment>
<dbReference type="InterPro" id="IPR036390">
    <property type="entry name" value="WH_DNA-bd_sf"/>
</dbReference>
<dbReference type="PANTHER" id="PTHR43537:SF5">
    <property type="entry name" value="UXU OPERON TRANSCRIPTIONAL REGULATOR"/>
    <property type="match status" value="1"/>
</dbReference>
<dbReference type="EMBL" id="BCSY01000078">
    <property type="protein sequence ID" value="GAS97934.1"/>
    <property type="molecule type" value="Genomic_DNA"/>
</dbReference>
<dbReference type="SMART" id="SM00345">
    <property type="entry name" value="HTH_GNTR"/>
    <property type="match status" value="1"/>
</dbReference>
<dbReference type="InterPro" id="IPR036388">
    <property type="entry name" value="WH-like_DNA-bd_sf"/>
</dbReference>
<dbReference type="GO" id="GO:0003700">
    <property type="term" value="F:DNA-binding transcription factor activity"/>
    <property type="evidence" value="ECO:0007669"/>
    <property type="project" value="InterPro"/>
</dbReference>
<evidence type="ECO:0000313" key="6">
    <source>
        <dbReference type="Proteomes" id="UP000069443"/>
    </source>
</evidence>
<dbReference type="PRINTS" id="PR00035">
    <property type="entry name" value="HTHGNTR"/>
</dbReference>
<dbReference type="Pfam" id="PF00392">
    <property type="entry name" value="GntR"/>
    <property type="match status" value="1"/>
</dbReference>
<organism evidence="5 6">
    <name type="scientific">Mycolicibacterium canariasense</name>
    <name type="common">Mycobacterium canariasense</name>
    <dbReference type="NCBI Taxonomy" id="228230"/>
    <lineage>
        <taxon>Bacteria</taxon>
        <taxon>Bacillati</taxon>
        <taxon>Actinomycetota</taxon>
        <taxon>Actinomycetes</taxon>
        <taxon>Mycobacteriales</taxon>
        <taxon>Mycobacteriaceae</taxon>
        <taxon>Mycolicibacterium</taxon>
    </lineage>
</organism>
<protein>
    <submittedName>
        <fullName evidence="5">Transcriptional regulator</fullName>
    </submittedName>
</protein>
<reference evidence="6" key="2">
    <citation type="submission" date="2016-02" db="EMBL/GenBank/DDBJ databases">
        <title>Draft genome sequence of five rapidly growing Mycobacterium species.</title>
        <authorList>
            <person name="Katahira K."/>
            <person name="Gotou Y."/>
            <person name="Iida K."/>
            <person name="Ogura Y."/>
            <person name="Hayashi T."/>
        </authorList>
    </citation>
    <scope>NUCLEOTIDE SEQUENCE [LARGE SCALE GENOMIC DNA]</scope>
    <source>
        <strain evidence="6">JCM15298</strain>
    </source>
</reference>
<evidence type="ECO:0000259" key="4">
    <source>
        <dbReference type="PROSITE" id="PS50949"/>
    </source>
</evidence>
<evidence type="ECO:0000256" key="3">
    <source>
        <dbReference type="ARBA" id="ARBA00023163"/>
    </source>
</evidence>
<proteinExistence type="predicted"/>
<keyword evidence="2" id="KW-0238">DNA-binding</keyword>
<dbReference type="InterPro" id="IPR008920">
    <property type="entry name" value="TF_FadR/GntR_C"/>
</dbReference>
<dbReference type="PROSITE" id="PS50949">
    <property type="entry name" value="HTH_GNTR"/>
    <property type="match status" value="1"/>
</dbReference>
<dbReference type="InterPro" id="IPR000524">
    <property type="entry name" value="Tscrpt_reg_HTH_GntR"/>
</dbReference>
<dbReference type="STRING" id="228230.RMCC_4899"/>
<dbReference type="Gene3D" id="1.10.10.10">
    <property type="entry name" value="Winged helix-like DNA-binding domain superfamily/Winged helix DNA-binding domain"/>
    <property type="match status" value="1"/>
</dbReference>
<dbReference type="RefSeq" id="WP_165605381.1">
    <property type="nucleotide sequence ID" value="NZ_BCSY01000078.1"/>
</dbReference>